<dbReference type="Proteomes" id="UP001239111">
    <property type="component" value="Chromosome 4"/>
</dbReference>
<gene>
    <name evidence="1" type="ORF">QAD02_009963</name>
</gene>
<name>A0ACC2NAX9_9HYME</name>
<protein>
    <submittedName>
        <fullName evidence="1">Uncharacterized protein</fullName>
    </submittedName>
</protein>
<comment type="caution">
    <text evidence="1">The sequence shown here is derived from an EMBL/GenBank/DDBJ whole genome shotgun (WGS) entry which is preliminary data.</text>
</comment>
<accession>A0ACC2NAX9</accession>
<evidence type="ECO:0000313" key="2">
    <source>
        <dbReference type="Proteomes" id="UP001239111"/>
    </source>
</evidence>
<reference evidence="1" key="1">
    <citation type="submission" date="2023-04" db="EMBL/GenBank/DDBJ databases">
        <title>A chromosome-level genome assembly of the parasitoid wasp Eretmocerus hayati.</title>
        <authorList>
            <person name="Zhong Y."/>
            <person name="Liu S."/>
            <person name="Liu Y."/>
        </authorList>
    </citation>
    <scope>NUCLEOTIDE SEQUENCE</scope>
    <source>
        <strain evidence="1">ZJU_SS_LIU_2023</strain>
    </source>
</reference>
<evidence type="ECO:0000313" key="1">
    <source>
        <dbReference type="EMBL" id="KAJ8668300.1"/>
    </source>
</evidence>
<organism evidence="1 2">
    <name type="scientific">Eretmocerus hayati</name>
    <dbReference type="NCBI Taxonomy" id="131215"/>
    <lineage>
        <taxon>Eukaryota</taxon>
        <taxon>Metazoa</taxon>
        <taxon>Ecdysozoa</taxon>
        <taxon>Arthropoda</taxon>
        <taxon>Hexapoda</taxon>
        <taxon>Insecta</taxon>
        <taxon>Pterygota</taxon>
        <taxon>Neoptera</taxon>
        <taxon>Endopterygota</taxon>
        <taxon>Hymenoptera</taxon>
        <taxon>Apocrita</taxon>
        <taxon>Proctotrupomorpha</taxon>
        <taxon>Chalcidoidea</taxon>
        <taxon>Aphelinidae</taxon>
        <taxon>Aphelininae</taxon>
        <taxon>Eretmocerus</taxon>
    </lineage>
</organism>
<dbReference type="EMBL" id="CM056744">
    <property type="protein sequence ID" value="KAJ8668300.1"/>
    <property type="molecule type" value="Genomic_DNA"/>
</dbReference>
<sequence>MGIFSSTLHSLIEDTFQPSKVNSHRFANVTDETGHIRPGRIGFTWRLDNFEKTYIENPDGSFASPSFCMFDDNHRWRWRFVLECRRDWSYMSINVELMRDSVIETDSFWIRTTIFRVAFHLTGTSKLDGTKITHSAAEHMNPLKDYSWFYPNFIKRDIFIPPNGEFTSKNLLIKNVCLTIFCEGFGAGGSIQPSRQNLWQPAIYGVLSKAFADFYSLYKDSRMCDFAIHLDDGSQIPVHKFILAARSTVFAAMFEHDMSETRNNFVVIEAVRREVMDKLLLYIYCGTVKEIDDCNLELLALAHRYEMTDLKHACEVSMLDSLTIDIASELLVIADMFDLDVLKQKTIVFINNNTKDVIKTRTYSNMAVLRSDLFVCLFENQALSSSPTEKETTEPTDEVSGDVVVTKIDSSALVEDAFFTFDDLRRDFAASNRKPEKQ</sequence>
<keyword evidence="2" id="KW-1185">Reference proteome</keyword>
<proteinExistence type="predicted"/>